<dbReference type="EMBL" id="PKPP01003249">
    <property type="protein sequence ID" value="PWA70404.1"/>
    <property type="molecule type" value="Genomic_DNA"/>
</dbReference>
<organism evidence="1 2">
    <name type="scientific">Artemisia annua</name>
    <name type="common">Sweet wormwood</name>
    <dbReference type="NCBI Taxonomy" id="35608"/>
    <lineage>
        <taxon>Eukaryota</taxon>
        <taxon>Viridiplantae</taxon>
        <taxon>Streptophyta</taxon>
        <taxon>Embryophyta</taxon>
        <taxon>Tracheophyta</taxon>
        <taxon>Spermatophyta</taxon>
        <taxon>Magnoliopsida</taxon>
        <taxon>eudicotyledons</taxon>
        <taxon>Gunneridae</taxon>
        <taxon>Pentapetalae</taxon>
        <taxon>asterids</taxon>
        <taxon>campanulids</taxon>
        <taxon>Asterales</taxon>
        <taxon>Asteraceae</taxon>
        <taxon>Asteroideae</taxon>
        <taxon>Anthemideae</taxon>
        <taxon>Artemisiinae</taxon>
        <taxon>Artemisia</taxon>
    </lineage>
</organism>
<gene>
    <name evidence="1" type="ORF">CTI12_AA289450</name>
</gene>
<sequence length="116" mass="13120">MVQVSGSYLKNSSLCENLRVSAILSNQGFNDLDRLPHRSLSLMASAGLTGWNGFSQERLSGQWQWTGKELQLVLVIHNDANLADESEDYIKRQQVRELAMLNSDFRKECHHSTQVA</sequence>
<evidence type="ECO:0000313" key="2">
    <source>
        <dbReference type="Proteomes" id="UP000245207"/>
    </source>
</evidence>
<dbReference type="STRING" id="35608.A0A2U1NA58"/>
<keyword evidence="2" id="KW-1185">Reference proteome</keyword>
<proteinExistence type="predicted"/>
<dbReference type="AlphaFoldDB" id="A0A2U1NA58"/>
<comment type="caution">
    <text evidence="1">The sequence shown here is derived from an EMBL/GenBank/DDBJ whole genome shotgun (WGS) entry which is preliminary data.</text>
</comment>
<reference evidence="1 2" key="1">
    <citation type="journal article" date="2018" name="Mol. Plant">
        <title>The genome of Artemisia annua provides insight into the evolution of Asteraceae family and artemisinin biosynthesis.</title>
        <authorList>
            <person name="Shen Q."/>
            <person name="Zhang L."/>
            <person name="Liao Z."/>
            <person name="Wang S."/>
            <person name="Yan T."/>
            <person name="Shi P."/>
            <person name="Liu M."/>
            <person name="Fu X."/>
            <person name="Pan Q."/>
            <person name="Wang Y."/>
            <person name="Lv Z."/>
            <person name="Lu X."/>
            <person name="Zhang F."/>
            <person name="Jiang W."/>
            <person name="Ma Y."/>
            <person name="Chen M."/>
            <person name="Hao X."/>
            <person name="Li L."/>
            <person name="Tang Y."/>
            <person name="Lv G."/>
            <person name="Zhou Y."/>
            <person name="Sun X."/>
            <person name="Brodelius P.E."/>
            <person name="Rose J.K.C."/>
            <person name="Tang K."/>
        </authorList>
    </citation>
    <scope>NUCLEOTIDE SEQUENCE [LARGE SCALE GENOMIC DNA]</scope>
    <source>
        <strain evidence="2">cv. Huhao1</strain>
        <tissue evidence="1">Leaf</tissue>
    </source>
</reference>
<dbReference type="OrthoDB" id="6777263at2759"/>
<name>A0A2U1NA58_ARTAN</name>
<dbReference type="Proteomes" id="UP000245207">
    <property type="component" value="Unassembled WGS sequence"/>
</dbReference>
<evidence type="ECO:0000313" key="1">
    <source>
        <dbReference type="EMBL" id="PWA70404.1"/>
    </source>
</evidence>
<accession>A0A2U1NA58</accession>
<protein>
    <submittedName>
        <fullName evidence="1">KH domain-containing protein</fullName>
    </submittedName>
</protein>